<sequence>MPMPHSSMIICFLMLTRFGAICMYYPLSRLIHNPLGDFPSYLSPEQQNLLRGRAWGKINDEEWAEAQNMQIRKLGFFPEYLDPVNKEWLYGKIYPPSFRHVSPYEVDRNLGSLSPRMYINSDRMSREFRMGIDPENSSQGFNESYQHRYLHDSNSFFFGDASHKSYSKSSLKEVVRNKNDPSELTLDQLDKKGWRFPKGLAHQSQFDKMPVLMDLKKALQAMREFHRRGAHTEGSTVSSSIKGNKLKGNWDHLDHDMGKLEIWENAHKDKRTRFESGTTELIPPYKITLEETWDYIYKALQVTHFLPQDEKGHLFFANLQILLADALEIGTKQEQKTSFAQRFAANLRPLLAQPQFPRLLSEASGREILRPMDRLSKWLKQNAELEFSNCEEHTTHTDKVPQAIPSVLVQS</sequence>
<keyword evidence="3" id="KW-1185">Reference proteome</keyword>
<proteinExistence type="predicted"/>
<dbReference type="EMBL" id="VSWC01000003">
    <property type="protein sequence ID" value="KAA1116136.1"/>
    <property type="molecule type" value="Genomic_DNA"/>
</dbReference>
<name>A0A5B0QSD0_PUCGR</name>
<evidence type="ECO:0000313" key="3">
    <source>
        <dbReference type="Proteomes" id="UP000324748"/>
    </source>
</evidence>
<accession>A0A5B0QSD0</accession>
<dbReference type="OrthoDB" id="10305548at2759"/>
<organism evidence="1 3">
    <name type="scientific">Puccinia graminis f. sp. tritici</name>
    <dbReference type="NCBI Taxonomy" id="56615"/>
    <lineage>
        <taxon>Eukaryota</taxon>
        <taxon>Fungi</taxon>
        <taxon>Dikarya</taxon>
        <taxon>Basidiomycota</taxon>
        <taxon>Pucciniomycotina</taxon>
        <taxon>Pucciniomycetes</taxon>
        <taxon>Pucciniales</taxon>
        <taxon>Pucciniaceae</taxon>
        <taxon>Puccinia</taxon>
    </lineage>
</organism>
<evidence type="ECO:0000313" key="4">
    <source>
        <dbReference type="Proteomes" id="UP000325313"/>
    </source>
</evidence>
<dbReference type="EMBL" id="VDEP01000046">
    <property type="protein sequence ID" value="KAA1134719.1"/>
    <property type="molecule type" value="Genomic_DNA"/>
</dbReference>
<dbReference type="Proteomes" id="UP000325313">
    <property type="component" value="Unassembled WGS sequence"/>
</dbReference>
<evidence type="ECO:0000313" key="2">
    <source>
        <dbReference type="EMBL" id="KAA1134719.1"/>
    </source>
</evidence>
<gene>
    <name evidence="1" type="ORF">PGT21_001933</name>
    <name evidence="2" type="ORF">PGTUg99_009744</name>
</gene>
<comment type="caution">
    <text evidence="1">The sequence shown here is derived from an EMBL/GenBank/DDBJ whole genome shotgun (WGS) entry which is preliminary data.</text>
</comment>
<dbReference type="Proteomes" id="UP000324748">
    <property type="component" value="Unassembled WGS sequence"/>
</dbReference>
<protein>
    <submittedName>
        <fullName evidence="1">Uncharacterized protein</fullName>
    </submittedName>
</protein>
<reference evidence="3 4" key="1">
    <citation type="submission" date="2019-05" db="EMBL/GenBank/DDBJ databases">
        <title>Emergence of the Ug99 lineage of the wheat stem rust pathogen through somatic hybridization.</title>
        <authorList>
            <person name="Li F."/>
            <person name="Upadhyaya N.M."/>
            <person name="Sperschneider J."/>
            <person name="Matny O."/>
            <person name="Nguyen-Phuc H."/>
            <person name="Mago R."/>
            <person name="Raley C."/>
            <person name="Miller M.E."/>
            <person name="Silverstein K.A.T."/>
            <person name="Henningsen E."/>
            <person name="Hirsch C.D."/>
            <person name="Visser B."/>
            <person name="Pretorius Z.A."/>
            <person name="Steffenson B.J."/>
            <person name="Schwessinger B."/>
            <person name="Dodds P.N."/>
            <person name="Figueroa M."/>
        </authorList>
    </citation>
    <scope>NUCLEOTIDE SEQUENCE [LARGE SCALE GENOMIC DNA]</scope>
    <source>
        <strain evidence="1">21-0</strain>
        <strain evidence="2 4">Ug99</strain>
    </source>
</reference>
<dbReference type="AlphaFoldDB" id="A0A5B0QSD0"/>
<evidence type="ECO:0000313" key="1">
    <source>
        <dbReference type="EMBL" id="KAA1116136.1"/>
    </source>
</evidence>